<protein>
    <submittedName>
        <fullName evidence="4 5">Uncharacterized protein LOC118426319 isoform X1</fullName>
    </submittedName>
</protein>
<dbReference type="RefSeq" id="XP_035691519.1">
    <property type="nucleotide sequence ID" value="XM_035835626.1"/>
</dbReference>
<sequence length="151" mass="16803">MNMKAALLIAVMLASAIMVDSLMGKNGFLRRKVRFRRREPLYKQPVYKKAQSLQEVKEAIRDAAGKLQEAVDEAESHVALDLMEEVQDLDGSNGDLNGVTFEKKVAALEEADANLEEAVKEAEEDAALGLVEEELEELEEELEEVNNGLKE</sequence>
<dbReference type="KEGG" id="bfo:118426319"/>
<keyword evidence="2" id="KW-0732">Signal</keyword>
<dbReference type="AlphaFoldDB" id="A0A9J7N6B4"/>
<name>A0A9J7N6B4_BRAFL</name>
<dbReference type="RefSeq" id="XP_035691518.1">
    <property type="nucleotide sequence ID" value="XM_035835625.1"/>
</dbReference>
<organism evidence="3 5">
    <name type="scientific">Branchiostoma floridae</name>
    <name type="common">Florida lancelet</name>
    <name type="synonym">Amphioxus</name>
    <dbReference type="NCBI Taxonomy" id="7739"/>
    <lineage>
        <taxon>Eukaryota</taxon>
        <taxon>Metazoa</taxon>
        <taxon>Chordata</taxon>
        <taxon>Cephalochordata</taxon>
        <taxon>Leptocardii</taxon>
        <taxon>Amphioxiformes</taxon>
        <taxon>Branchiostomatidae</taxon>
        <taxon>Branchiostoma</taxon>
    </lineage>
</organism>
<feature type="coiled-coil region" evidence="1">
    <location>
        <begin position="50"/>
        <end position="77"/>
    </location>
</feature>
<dbReference type="Proteomes" id="UP000001554">
    <property type="component" value="Chromosome 11"/>
</dbReference>
<evidence type="ECO:0000313" key="3">
    <source>
        <dbReference type="Proteomes" id="UP000001554"/>
    </source>
</evidence>
<feature type="chain" id="PRO_5044699108" evidence="2">
    <location>
        <begin position="25"/>
        <end position="151"/>
    </location>
</feature>
<accession>A0A9J7N6B4</accession>
<evidence type="ECO:0000313" key="4">
    <source>
        <dbReference type="RefSeq" id="XP_035691518.1"/>
    </source>
</evidence>
<proteinExistence type="predicted"/>
<evidence type="ECO:0000256" key="2">
    <source>
        <dbReference type="SAM" id="SignalP"/>
    </source>
</evidence>
<evidence type="ECO:0000313" key="5">
    <source>
        <dbReference type="RefSeq" id="XP_035691519.1"/>
    </source>
</evidence>
<keyword evidence="1" id="KW-0175">Coiled coil</keyword>
<reference evidence="3" key="1">
    <citation type="journal article" date="2020" name="Nat. Ecol. Evol.">
        <title>Deeply conserved synteny resolves early events in vertebrate evolution.</title>
        <authorList>
            <person name="Simakov O."/>
            <person name="Marletaz F."/>
            <person name="Yue J.X."/>
            <person name="O'Connell B."/>
            <person name="Jenkins J."/>
            <person name="Brandt A."/>
            <person name="Calef R."/>
            <person name="Tung C.H."/>
            <person name="Huang T.K."/>
            <person name="Schmutz J."/>
            <person name="Satoh N."/>
            <person name="Yu J.K."/>
            <person name="Putnam N.H."/>
            <person name="Green R.E."/>
            <person name="Rokhsar D.S."/>
        </authorList>
    </citation>
    <scope>NUCLEOTIDE SEQUENCE [LARGE SCALE GENOMIC DNA]</scope>
    <source>
        <strain evidence="3">S238N-H82</strain>
    </source>
</reference>
<keyword evidence="3" id="KW-1185">Reference proteome</keyword>
<dbReference type="GeneID" id="118426319"/>
<reference evidence="4 5" key="2">
    <citation type="submission" date="2025-04" db="UniProtKB">
        <authorList>
            <consortium name="RefSeq"/>
        </authorList>
    </citation>
    <scope>IDENTIFICATION</scope>
    <source>
        <strain evidence="4 5">S238N-H82</strain>
        <tissue evidence="4 5">Testes</tissue>
    </source>
</reference>
<feature type="coiled-coil region" evidence="1">
    <location>
        <begin position="101"/>
        <end position="151"/>
    </location>
</feature>
<gene>
    <name evidence="4 5" type="primary">LOC118426319</name>
</gene>
<feature type="signal peptide" evidence="2">
    <location>
        <begin position="1"/>
        <end position="24"/>
    </location>
</feature>
<evidence type="ECO:0000256" key="1">
    <source>
        <dbReference type="SAM" id="Coils"/>
    </source>
</evidence>